<dbReference type="InterPro" id="IPR000515">
    <property type="entry name" value="MetI-like"/>
</dbReference>
<dbReference type="InterPro" id="IPR035906">
    <property type="entry name" value="MetI-like_sf"/>
</dbReference>
<evidence type="ECO:0000256" key="6">
    <source>
        <dbReference type="ARBA" id="ARBA00023136"/>
    </source>
</evidence>
<sequence length="257" mass="29476">MASILVLLPIVFVISLYLYGSHKRHQENPKDRMMPNLRQIQTGIIKTVEVNQRTGDRWLWKDLKYSLRLMVISVAITVICAVLVGLYMACFSAIEALHMKFVRFVSFIPPLALLPLIFIFVGTDAPAKVLLIFLGTYFILVMDVFLACKDVPKKLIRKAYTMGASTVEVVFKVVLMFAWPRILNSIRFTLRQAWIFLIAAEMIASEAGLGYRIILVQRQIGVNIILWYLFIIGTIGFTCDFILLKVIQKYYAWSLEK</sequence>
<dbReference type="Gene3D" id="1.10.3720.10">
    <property type="entry name" value="MetI-like"/>
    <property type="match status" value="1"/>
</dbReference>
<evidence type="ECO:0000256" key="5">
    <source>
        <dbReference type="ARBA" id="ARBA00022989"/>
    </source>
</evidence>
<evidence type="ECO:0000256" key="7">
    <source>
        <dbReference type="SAM" id="Phobius"/>
    </source>
</evidence>
<keyword evidence="2" id="KW-0813">Transport</keyword>
<evidence type="ECO:0000256" key="3">
    <source>
        <dbReference type="ARBA" id="ARBA00022475"/>
    </source>
</evidence>
<keyword evidence="4 7" id="KW-0812">Transmembrane</keyword>
<dbReference type="GO" id="GO:0055085">
    <property type="term" value="P:transmembrane transport"/>
    <property type="evidence" value="ECO:0007669"/>
    <property type="project" value="InterPro"/>
</dbReference>
<evidence type="ECO:0000259" key="8">
    <source>
        <dbReference type="PROSITE" id="PS50928"/>
    </source>
</evidence>
<evidence type="ECO:0000256" key="2">
    <source>
        <dbReference type="ARBA" id="ARBA00022448"/>
    </source>
</evidence>
<feature type="transmembrane region" description="Helical" evidence="7">
    <location>
        <begin position="226"/>
        <end position="247"/>
    </location>
</feature>
<name>A0A382D7W9_9ZZZZ</name>
<accession>A0A382D7W9</accession>
<protein>
    <recommendedName>
        <fullName evidence="8">ABC transmembrane type-1 domain-containing protein</fullName>
    </recommendedName>
</protein>
<feature type="transmembrane region" description="Helical" evidence="7">
    <location>
        <begin position="101"/>
        <end position="123"/>
    </location>
</feature>
<reference evidence="9" key="1">
    <citation type="submission" date="2018-05" db="EMBL/GenBank/DDBJ databases">
        <authorList>
            <person name="Lanie J.A."/>
            <person name="Ng W.-L."/>
            <person name="Kazmierczak K.M."/>
            <person name="Andrzejewski T.M."/>
            <person name="Davidsen T.M."/>
            <person name="Wayne K.J."/>
            <person name="Tettelin H."/>
            <person name="Glass J.I."/>
            <person name="Rusch D."/>
            <person name="Podicherti R."/>
            <person name="Tsui H.-C.T."/>
            <person name="Winkler M.E."/>
        </authorList>
    </citation>
    <scope>NUCLEOTIDE SEQUENCE</scope>
</reference>
<feature type="transmembrane region" description="Helical" evidence="7">
    <location>
        <begin position="194"/>
        <end position="214"/>
    </location>
</feature>
<keyword evidence="5 7" id="KW-1133">Transmembrane helix</keyword>
<dbReference type="PROSITE" id="PS50928">
    <property type="entry name" value="ABC_TM1"/>
    <property type="match status" value="1"/>
</dbReference>
<keyword evidence="6 7" id="KW-0472">Membrane</keyword>
<keyword evidence="3" id="KW-1003">Cell membrane</keyword>
<evidence type="ECO:0000313" key="9">
    <source>
        <dbReference type="EMBL" id="SVB34144.1"/>
    </source>
</evidence>
<organism evidence="9">
    <name type="scientific">marine metagenome</name>
    <dbReference type="NCBI Taxonomy" id="408172"/>
    <lineage>
        <taxon>unclassified sequences</taxon>
        <taxon>metagenomes</taxon>
        <taxon>ecological metagenomes</taxon>
    </lineage>
</organism>
<comment type="subcellular location">
    <subcellularLocation>
        <location evidence="1">Cell membrane</location>
        <topology evidence="1">Multi-pass membrane protein</topology>
    </subcellularLocation>
</comment>
<dbReference type="GO" id="GO:0005886">
    <property type="term" value="C:plasma membrane"/>
    <property type="evidence" value="ECO:0007669"/>
    <property type="project" value="UniProtKB-SubCell"/>
</dbReference>
<evidence type="ECO:0000256" key="1">
    <source>
        <dbReference type="ARBA" id="ARBA00004651"/>
    </source>
</evidence>
<proteinExistence type="predicted"/>
<gene>
    <name evidence="9" type="ORF">METZ01_LOCUS186998</name>
</gene>
<dbReference type="CDD" id="cd06261">
    <property type="entry name" value="TM_PBP2"/>
    <property type="match status" value="1"/>
</dbReference>
<evidence type="ECO:0000256" key="4">
    <source>
        <dbReference type="ARBA" id="ARBA00022692"/>
    </source>
</evidence>
<feature type="transmembrane region" description="Helical" evidence="7">
    <location>
        <begin position="65"/>
        <end position="89"/>
    </location>
</feature>
<dbReference type="AlphaFoldDB" id="A0A382D7W9"/>
<dbReference type="PANTHER" id="PTHR30151">
    <property type="entry name" value="ALKANE SULFONATE ABC TRANSPORTER-RELATED, MEMBRANE SUBUNIT"/>
    <property type="match status" value="1"/>
</dbReference>
<feature type="transmembrane region" description="Helical" evidence="7">
    <location>
        <begin position="129"/>
        <end position="148"/>
    </location>
</feature>
<feature type="domain" description="ABC transmembrane type-1" evidence="8">
    <location>
        <begin position="63"/>
        <end position="248"/>
    </location>
</feature>
<dbReference type="PANTHER" id="PTHR30151:SF0">
    <property type="entry name" value="ABC TRANSPORTER PERMEASE PROTEIN MJ0413-RELATED"/>
    <property type="match status" value="1"/>
</dbReference>
<feature type="transmembrane region" description="Helical" evidence="7">
    <location>
        <begin position="160"/>
        <end position="182"/>
    </location>
</feature>
<dbReference type="Pfam" id="PF00528">
    <property type="entry name" value="BPD_transp_1"/>
    <property type="match status" value="1"/>
</dbReference>
<dbReference type="SUPFAM" id="SSF161098">
    <property type="entry name" value="MetI-like"/>
    <property type="match status" value="1"/>
</dbReference>
<dbReference type="EMBL" id="UINC01037918">
    <property type="protein sequence ID" value="SVB34144.1"/>
    <property type="molecule type" value="Genomic_DNA"/>
</dbReference>